<dbReference type="InterPro" id="IPR050570">
    <property type="entry name" value="Cell_wall_metabolism_enzyme"/>
</dbReference>
<evidence type="ECO:0000313" key="3">
    <source>
        <dbReference type="EMBL" id="MCU7616842.1"/>
    </source>
</evidence>
<gene>
    <name evidence="3" type="ORF">NZ698_06510</name>
</gene>
<keyword evidence="4" id="KW-1185">Reference proteome</keyword>
<evidence type="ECO:0000313" key="4">
    <source>
        <dbReference type="Proteomes" id="UP001208649"/>
    </source>
</evidence>
<dbReference type="Proteomes" id="UP001208649">
    <property type="component" value="Unassembled WGS sequence"/>
</dbReference>
<sequence length="371" mass="40590">MVRYKSFLVVLISFLTLTSCDGLKIPKNVFNTSERAKYERSFSGADSLMTNWKKDFSTASVNQLKIKDGTSLIINPGHSTSHALGYSIELAKGDLLVIETEMSDENKKIFIDLSSQNSGSEIIKTGIIKDNSFSQQIENDGWYKLVIQPEIGYSEIFKIKIYTQPSLKFPVAGKGNKNVQSFWGASRDGGGRSHEGVDIFAPRGTPVVAVADGYIIRTGNQGLGGKQVWLRGDTVGNSHYYAHLDSILAEDGKRVKTGDTLGLVENTGNAAGGATHLHFGIYSTGGAVDPYPFIRERSVPKLISSSTSEKFSGNYLKAGSNLRSGPGTQYEILSANDLKRPIVILSTDGSWYHIRTQDGIEGFVTKERIER</sequence>
<dbReference type="InterPro" id="IPR016047">
    <property type="entry name" value="M23ase_b-sheet_dom"/>
</dbReference>
<protein>
    <submittedName>
        <fullName evidence="3">M23 family metallopeptidase</fullName>
    </submittedName>
</protein>
<dbReference type="PANTHER" id="PTHR21666">
    <property type="entry name" value="PEPTIDASE-RELATED"/>
    <property type="match status" value="1"/>
</dbReference>
<proteinExistence type="predicted"/>
<dbReference type="PANTHER" id="PTHR21666:SF268">
    <property type="entry name" value="PEPTIDASE M23 DOMAIN-CONTAINING PROTEIN"/>
    <property type="match status" value="1"/>
</dbReference>
<dbReference type="EMBL" id="JAOTEM010000001">
    <property type="protein sequence ID" value="MCU7616842.1"/>
    <property type="molecule type" value="Genomic_DNA"/>
</dbReference>
<dbReference type="InterPro" id="IPR011055">
    <property type="entry name" value="Dup_hybrid_motif"/>
</dbReference>
<feature type="domain" description="M23ase beta-sheet core" evidence="1">
    <location>
        <begin position="193"/>
        <end position="290"/>
    </location>
</feature>
<dbReference type="SUPFAM" id="SSF51261">
    <property type="entry name" value="Duplicated hybrid motif"/>
    <property type="match status" value="1"/>
</dbReference>
<dbReference type="Pfam" id="PF08239">
    <property type="entry name" value="SH3_3"/>
    <property type="match status" value="1"/>
</dbReference>
<dbReference type="Gene3D" id="2.70.70.10">
    <property type="entry name" value="Glucose Permease (Domain IIA)"/>
    <property type="match status" value="1"/>
</dbReference>
<reference evidence="4" key="1">
    <citation type="submission" date="2023-07" db="EMBL/GenBank/DDBJ databases">
        <title>Chryseobacterium sp. strain PBS4-4 Genome sequencing and assembly.</title>
        <authorList>
            <person name="Jung Y."/>
        </authorList>
    </citation>
    <scope>NUCLEOTIDE SEQUENCE [LARGE SCALE GENOMIC DNA]</scope>
    <source>
        <strain evidence="4">PBS4-4</strain>
    </source>
</reference>
<name>A0ABT2W3P6_9FLAO</name>
<evidence type="ECO:0000259" key="2">
    <source>
        <dbReference type="Pfam" id="PF08239"/>
    </source>
</evidence>
<dbReference type="RefSeq" id="WP_263002267.1">
    <property type="nucleotide sequence ID" value="NZ_JAOTEM010000001.1"/>
</dbReference>
<dbReference type="Gene3D" id="2.30.30.40">
    <property type="entry name" value="SH3 Domains"/>
    <property type="match status" value="1"/>
</dbReference>
<dbReference type="CDD" id="cd12797">
    <property type="entry name" value="M23_peptidase"/>
    <property type="match status" value="1"/>
</dbReference>
<dbReference type="Pfam" id="PF01551">
    <property type="entry name" value="Peptidase_M23"/>
    <property type="match status" value="1"/>
</dbReference>
<evidence type="ECO:0000259" key="1">
    <source>
        <dbReference type="Pfam" id="PF01551"/>
    </source>
</evidence>
<organism evidence="3 4">
    <name type="scientific">Chryseobacterium edaphi</name>
    <dbReference type="NCBI Taxonomy" id="2976532"/>
    <lineage>
        <taxon>Bacteria</taxon>
        <taxon>Pseudomonadati</taxon>
        <taxon>Bacteroidota</taxon>
        <taxon>Flavobacteriia</taxon>
        <taxon>Flavobacteriales</taxon>
        <taxon>Weeksellaceae</taxon>
        <taxon>Chryseobacterium group</taxon>
        <taxon>Chryseobacterium</taxon>
    </lineage>
</organism>
<feature type="domain" description="SH3b" evidence="2">
    <location>
        <begin position="320"/>
        <end position="367"/>
    </location>
</feature>
<dbReference type="InterPro" id="IPR003646">
    <property type="entry name" value="SH3-like_bac-type"/>
</dbReference>
<dbReference type="PROSITE" id="PS51257">
    <property type="entry name" value="PROKAR_LIPOPROTEIN"/>
    <property type="match status" value="1"/>
</dbReference>
<accession>A0ABT2W3P6</accession>
<comment type="caution">
    <text evidence="3">The sequence shown here is derived from an EMBL/GenBank/DDBJ whole genome shotgun (WGS) entry which is preliminary data.</text>
</comment>